<evidence type="ECO:0000256" key="1">
    <source>
        <dbReference type="SAM" id="Phobius"/>
    </source>
</evidence>
<organism evidence="2 3">
    <name type="scientific">Candidatus Merdivicinus excrementipullorum</name>
    <dbReference type="NCBI Taxonomy" id="2840867"/>
    <lineage>
        <taxon>Bacteria</taxon>
        <taxon>Bacillati</taxon>
        <taxon>Bacillota</taxon>
        <taxon>Clostridia</taxon>
        <taxon>Eubacteriales</taxon>
        <taxon>Oscillospiraceae</taxon>
        <taxon>Oscillospiraceae incertae sedis</taxon>
        <taxon>Candidatus Merdivicinus</taxon>
    </lineage>
</organism>
<dbReference type="Proteomes" id="UP000824002">
    <property type="component" value="Unassembled WGS sequence"/>
</dbReference>
<keyword evidence="1" id="KW-0472">Membrane</keyword>
<proteinExistence type="predicted"/>
<reference evidence="2" key="1">
    <citation type="submission" date="2020-10" db="EMBL/GenBank/DDBJ databases">
        <authorList>
            <person name="Gilroy R."/>
        </authorList>
    </citation>
    <scope>NUCLEOTIDE SEQUENCE</scope>
    <source>
        <strain evidence="2">CHK199-13235</strain>
    </source>
</reference>
<keyword evidence="1" id="KW-1133">Transmembrane helix</keyword>
<keyword evidence="1" id="KW-0812">Transmembrane</keyword>
<name>A0A9D1FKD8_9FIRM</name>
<evidence type="ECO:0000313" key="2">
    <source>
        <dbReference type="EMBL" id="HIS75343.1"/>
    </source>
</evidence>
<sequence>MILSFGISWPLKCYRSFKSRTAKGSSVTFTICIALGYVCGIISKIILISQGQIEPYNLAFIMYWPNIIFVTVDIILYFRNKRLDAIADRKN</sequence>
<evidence type="ECO:0000313" key="3">
    <source>
        <dbReference type="Proteomes" id="UP000824002"/>
    </source>
</evidence>
<feature type="transmembrane region" description="Helical" evidence="1">
    <location>
        <begin position="27"/>
        <end position="48"/>
    </location>
</feature>
<dbReference type="AlphaFoldDB" id="A0A9D1FKD8"/>
<feature type="transmembrane region" description="Helical" evidence="1">
    <location>
        <begin position="60"/>
        <end position="78"/>
    </location>
</feature>
<gene>
    <name evidence="2" type="ORF">IAB51_00895</name>
</gene>
<protein>
    <submittedName>
        <fullName evidence="2">Uncharacterized protein</fullName>
    </submittedName>
</protein>
<reference evidence="2" key="2">
    <citation type="journal article" date="2021" name="PeerJ">
        <title>Extensive microbial diversity within the chicken gut microbiome revealed by metagenomics and culture.</title>
        <authorList>
            <person name="Gilroy R."/>
            <person name="Ravi A."/>
            <person name="Getino M."/>
            <person name="Pursley I."/>
            <person name="Horton D.L."/>
            <person name="Alikhan N.F."/>
            <person name="Baker D."/>
            <person name="Gharbi K."/>
            <person name="Hall N."/>
            <person name="Watson M."/>
            <person name="Adriaenssens E.M."/>
            <person name="Foster-Nyarko E."/>
            <person name="Jarju S."/>
            <person name="Secka A."/>
            <person name="Antonio M."/>
            <person name="Oren A."/>
            <person name="Chaudhuri R.R."/>
            <person name="La Ragione R."/>
            <person name="Hildebrand F."/>
            <person name="Pallen M.J."/>
        </authorList>
    </citation>
    <scope>NUCLEOTIDE SEQUENCE</scope>
    <source>
        <strain evidence="2">CHK199-13235</strain>
    </source>
</reference>
<accession>A0A9D1FKD8</accession>
<comment type="caution">
    <text evidence="2">The sequence shown here is derived from an EMBL/GenBank/DDBJ whole genome shotgun (WGS) entry which is preliminary data.</text>
</comment>
<dbReference type="EMBL" id="DVJP01000010">
    <property type="protein sequence ID" value="HIS75343.1"/>
    <property type="molecule type" value="Genomic_DNA"/>
</dbReference>